<keyword evidence="12" id="KW-0443">Lipid metabolism</keyword>
<dbReference type="Pfam" id="PF00293">
    <property type="entry name" value="NUDIX"/>
    <property type="match status" value="1"/>
</dbReference>
<keyword evidence="10" id="KW-0460">Magnesium</keyword>
<dbReference type="Proteomes" id="UP000271974">
    <property type="component" value="Unassembled WGS sequence"/>
</dbReference>
<evidence type="ECO:0000256" key="9">
    <source>
        <dbReference type="ARBA" id="ARBA00022778"/>
    </source>
</evidence>
<dbReference type="GO" id="GO:0009240">
    <property type="term" value="P:isopentenyl diphosphate biosynthetic process"/>
    <property type="evidence" value="ECO:0007669"/>
    <property type="project" value="TreeGrafter"/>
</dbReference>
<evidence type="ECO:0000256" key="11">
    <source>
        <dbReference type="ARBA" id="ARBA00022955"/>
    </source>
</evidence>
<comment type="similarity">
    <text evidence="5">Belongs to the IPP isomerase type 1 family.</text>
</comment>
<keyword evidence="9" id="KW-0153">Cholesterol metabolism</keyword>
<evidence type="ECO:0000313" key="16">
    <source>
        <dbReference type="EMBL" id="RUS91801.1"/>
    </source>
</evidence>
<dbReference type="PANTHER" id="PTHR10885">
    <property type="entry name" value="ISOPENTENYL-DIPHOSPHATE DELTA-ISOMERASE"/>
    <property type="match status" value="1"/>
</dbReference>
<comment type="pathway">
    <text evidence="4">Isoprenoid biosynthesis; dimethylallyl diphosphate biosynthesis; dimethylallyl diphosphate from isopentenyl diphosphate: step 1/1.</text>
</comment>
<protein>
    <recommendedName>
        <fullName evidence="6">isopentenyl-diphosphate Delta-isomerase</fullName>
        <ecNumber evidence="6">5.3.3.2</ecNumber>
    </recommendedName>
</protein>
<evidence type="ECO:0000256" key="6">
    <source>
        <dbReference type="ARBA" id="ARBA00012057"/>
    </source>
</evidence>
<dbReference type="CDD" id="cd02885">
    <property type="entry name" value="NUDIX_IPP_Isomerase"/>
    <property type="match status" value="1"/>
</dbReference>
<comment type="caution">
    <text evidence="16">The sequence shown here is derived from an EMBL/GenBank/DDBJ whole genome shotgun (WGS) entry which is preliminary data.</text>
</comment>
<evidence type="ECO:0000313" key="17">
    <source>
        <dbReference type="Proteomes" id="UP000271974"/>
    </source>
</evidence>
<dbReference type="SUPFAM" id="SSF55811">
    <property type="entry name" value="Nudix"/>
    <property type="match status" value="1"/>
</dbReference>
<dbReference type="InterPro" id="IPR011876">
    <property type="entry name" value="IsopentenylPP_isomerase_typ1"/>
</dbReference>
<feature type="domain" description="Nudix hydrolase" evidence="15">
    <location>
        <begin position="109"/>
        <end position="262"/>
    </location>
</feature>
<keyword evidence="11" id="KW-0752">Steroid biosynthesis</keyword>
<dbReference type="NCBIfam" id="TIGR02150">
    <property type="entry name" value="IPP_isom_1"/>
    <property type="match status" value="1"/>
</dbReference>
<dbReference type="PROSITE" id="PS51462">
    <property type="entry name" value="NUDIX"/>
    <property type="match status" value="1"/>
</dbReference>
<gene>
    <name evidence="16" type="ORF">EGW08_000372</name>
</gene>
<keyword evidence="9" id="KW-0152">Cholesterol biosynthesis</keyword>
<dbReference type="GO" id="GO:0050992">
    <property type="term" value="P:dimethylallyl diphosphate biosynthetic process"/>
    <property type="evidence" value="ECO:0007669"/>
    <property type="project" value="UniProtKB-UniPathway"/>
</dbReference>
<evidence type="ECO:0000256" key="8">
    <source>
        <dbReference type="ARBA" id="ARBA00022723"/>
    </source>
</evidence>
<accession>A0A3S1BMN5</accession>
<dbReference type="FunFam" id="3.90.79.10:FF:000012">
    <property type="entry name" value="Isopentenyl-diphosphate Delta-isomerase 1"/>
    <property type="match status" value="1"/>
</dbReference>
<dbReference type="OrthoDB" id="510307at2759"/>
<dbReference type="AlphaFoldDB" id="A0A3S1BMN5"/>
<evidence type="ECO:0000256" key="14">
    <source>
        <dbReference type="ARBA" id="ARBA00023235"/>
    </source>
</evidence>
<keyword evidence="9" id="KW-0756">Sterol biosynthesis</keyword>
<dbReference type="EC" id="5.3.3.2" evidence="6"/>
<keyword evidence="9" id="KW-0753">Steroid metabolism</keyword>
<evidence type="ECO:0000256" key="1">
    <source>
        <dbReference type="ARBA" id="ARBA00000374"/>
    </source>
</evidence>
<keyword evidence="13" id="KW-0414">Isoprene biosynthesis</keyword>
<dbReference type="Gene3D" id="3.90.79.10">
    <property type="entry name" value="Nucleoside Triphosphate Pyrophosphohydrolase"/>
    <property type="match status" value="1"/>
</dbReference>
<evidence type="ECO:0000256" key="4">
    <source>
        <dbReference type="ARBA" id="ARBA00004826"/>
    </source>
</evidence>
<dbReference type="GO" id="GO:0004452">
    <property type="term" value="F:isopentenyl-diphosphate delta-isomerase activity"/>
    <property type="evidence" value="ECO:0007669"/>
    <property type="project" value="UniProtKB-EC"/>
</dbReference>
<dbReference type="GO" id="GO:0006695">
    <property type="term" value="P:cholesterol biosynthetic process"/>
    <property type="evidence" value="ECO:0007669"/>
    <property type="project" value="UniProtKB-KW"/>
</dbReference>
<keyword evidence="7" id="KW-0444">Lipid biosynthesis</keyword>
<evidence type="ECO:0000259" key="15">
    <source>
        <dbReference type="PROSITE" id="PS51462"/>
    </source>
</evidence>
<comment type="catalytic activity">
    <reaction evidence="1">
        <text>isopentenyl diphosphate = dimethylallyl diphosphate</text>
        <dbReference type="Rhea" id="RHEA:23284"/>
        <dbReference type="ChEBI" id="CHEBI:57623"/>
        <dbReference type="ChEBI" id="CHEBI:128769"/>
        <dbReference type="EC" id="5.3.3.2"/>
    </reaction>
</comment>
<evidence type="ECO:0000256" key="10">
    <source>
        <dbReference type="ARBA" id="ARBA00022842"/>
    </source>
</evidence>
<comment type="cofactor">
    <cofactor evidence="2">
        <name>Mg(2+)</name>
        <dbReference type="ChEBI" id="CHEBI:18420"/>
    </cofactor>
</comment>
<dbReference type="GO" id="GO:0005737">
    <property type="term" value="C:cytoplasm"/>
    <property type="evidence" value="ECO:0007669"/>
    <property type="project" value="TreeGrafter"/>
</dbReference>
<keyword evidence="17" id="KW-1185">Reference proteome</keyword>
<comment type="function">
    <text evidence="3">Catalyzes the 1,3-allylic rearrangement of the homoallylic substrate isopentenyl (IPP) to its highly electrophilic allylic isomer, dimethylallyl diphosphate (DMAPP).</text>
</comment>
<dbReference type="EMBL" id="RQTK01000005">
    <property type="protein sequence ID" value="RUS91801.1"/>
    <property type="molecule type" value="Genomic_DNA"/>
</dbReference>
<dbReference type="PANTHER" id="PTHR10885:SF0">
    <property type="entry name" value="ISOPENTENYL-DIPHOSPHATE DELTA-ISOMERASE"/>
    <property type="match status" value="1"/>
</dbReference>
<evidence type="ECO:0000256" key="2">
    <source>
        <dbReference type="ARBA" id="ARBA00001946"/>
    </source>
</evidence>
<reference evidence="16 17" key="1">
    <citation type="submission" date="2019-01" db="EMBL/GenBank/DDBJ databases">
        <title>A draft genome assembly of the solar-powered sea slug Elysia chlorotica.</title>
        <authorList>
            <person name="Cai H."/>
            <person name="Li Q."/>
            <person name="Fang X."/>
            <person name="Li J."/>
            <person name="Curtis N.E."/>
            <person name="Altenburger A."/>
            <person name="Shibata T."/>
            <person name="Feng M."/>
            <person name="Maeda T."/>
            <person name="Schwartz J.A."/>
            <person name="Shigenobu S."/>
            <person name="Lundholm N."/>
            <person name="Nishiyama T."/>
            <person name="Yang H."/>
            <person name="Hasebe M."/>
            <person name="Li S."/>
            <person name="Pierce S.K."/>
            <person name="Wang J."/>
        </authorList>
    </citation>
    <scope>NUCLEOTIDE SEQUENCE [LARGE SCALE GENOMIC DNA]</scope>
    <source>
        <strain evidence="16">EC2010</strain>
        <tissue evidence="16">Whole organism of an adult</tissue>
    </source>
</reference>
<keyword evidence="8" id="KW-0479">Metal-binding</keyword>
<dbReference type="InterPro" id="IPR000086">
    <property type="entry name" value="NUDIX_hydrolase_dom"/>
</dbReference>
<keyword evidence="9" id="KW-1207">Sterol metabolism</keyword>
<sequence>MAGARFGQFMKMCHSSLMLTPIVSKSQFPSKALCRQKLMSHIGNGQRRVCLQNYSIRSKMSTDDVLKGLDETQVKLMQEECILVDKDDLNIGSASKKTCHLLENINKGMLHRAFSVFLFNSKGDLLLQQRASEKITFPDHFTNTCCSHPLNFEAELEEEGAIGVKRAAQRKLEHELGIVPKQVPLEDFHYLTRILYKAENVPKDGKWGEHEIDYILFIQRDVTVKANPNEVKSYRYVSQRELKDLIDSSETDGMLLTPWFKLICNNFLFKWWNKLNDIESQADRKVIHVMS</sequence>
<organism evidence="16 17">
    <name type="scientific">Elysia chlorotica</name>
    <name type="common">Eastern emerald elysia</name>
    <name type="synonym">Sea slug</name>
    <dbReference type="NCBI Taxonomy" id="188477"/>
    <lineage>
        <taxon>Eukaryota</taxon>
        <taxon>Metazoa</taxon>
        <taxon>Spiralia</taxon>
        <taxon>Lophotrochozoa</taxon>
        <taxon>Mollusca</taxon>
        <taxon>Gastropoda</taxon>
        <taxon>Heterobranchia</taxon>
        <taxon>Euthyneura</taxon>
        <taxon>Panpulmonata</taxon>
        <taxon>Sacoglossa</taxon>
        <taxon>Placobranchoidea</taxon>
        <taxon>Plakobranchidae</taxon>
        <taxon>Elysia</taxon>
    </lineage>
</organism>
<proteinExistence type="inferred from homology"/>
<evidence type="ECO:0000256" key="12">
    <source>
        <dbReference type="ARBA" id="ARBA00023098"/>
    </source>
</evidence>
<evidence type="ECO:0000256" key="13">
    <source>
        <dbReference type="ARBA" id="ARBA00023229"/>
    </source>
</evidence>
<dbReference type="GO" id="GO:0046872">
    <property type="term" value="F:metal ion binding"/>
    <property type="evidence" value="ECO:0007669"/>
    <property type="project" value="UniProtKB-KW"/>
</dbReference>
<name>A0A3S1BMN5_ELYCH</name>
<dbReference type="UniPathway" id="UPA00059">
    <property type="reaction ID" value="UER00104"/>
</dbReference>
<evidence type="ECO:0000256" key="3">
    <source>
        <dbReference type="ARBA" id="ARBA00003951"/>
    </source>
</evidence>
<keyword evidence="14" id="KW-0413">Isomerase</keyword>
<evidence type="ECO:0000256" key="7">
    <source>
        <dbReference type="ARBA" id="ARBA00022516"/>
    </source>
</evidence>
<dbReference type="STRING" id="188477.A0A3S1BMN5"/>
<dbReference type="InterPro" id="IPR015797">
    <property type="entry name" value="NUDIX_hydrolase-like_dom_sf"/>
</dbReference>
<evidence type="ECO:0000256" key="5">
    <source>
        <dbReference type="ARBA" id="ARBA00007579"/>
    </source>
</evidence>